<keyword evidence="1" id="KW-0808">Transferase</keyword>
<comment type="caution">
    <text evidence="1">The sequence shown here is derived from an EMBL/GenBank/DDBJ whole genome shotgun (WGS) entry which is preliminary data.</text>
</comment>
<dbReference type="GO" id="GO:0016740">
    <property type="term" value="F:transferase activity"/>
    <property type="evidence" value="ECO:0007669"/>
    <property type="project" value="UniProtKB-KW"/>
</dbReference>
<dbReference type="SUPFAM" id="SSF53448">
    <property type="entry name" value="Nucleotide-diphospho-sugar transferases"/>
    <property type="match status" value="1"/>
</dbReference>
<proteinExistence type="predicted"/>
<dbReference type="EMBL" id="PDEQ01000006">
    <property type="protein sequence ID" value="PEN12822.1"/>
    <property type="molecule type" value="Genomic_DNA"/>
</dbReference>
<evidence type="ECO:0000313" key="2">
    <source>
        <dbReference type="Proteomes" id="UP000220102"/>
    </source>
</evidence>
<protein>
    <submittedName>
        <fullName evidence="1">Glycosyltransferase</fullName>
    </submittedName>
</protein>
<sequence>MSRSPRPALICMTPVKNEAWILDRFLQCASTWADHIVVADQHSDDNSRAIAKTFDKVHVVDNPFPGYDEAGRQRLLIDEARRIDIGDRQRVMIALDADEILTANWMSHPEWDTLIHSPPGTVLGFRWVNVGPDVAGGWLDNESKPFGYVDDGAAHEGELIHSPRVPVPPDAPWQHAESIHVLHYQYANWERMLSKQRWYQCWERVNKPDKRPVTIYRQYNFMHADIQNMKPLADDWLDGYEQRGIDMRTIENDAPYHWDESVVEMLHDHGPDTFRKIDIWDVDWRETSRELGMPSNGDLSDPRGPFERQIHRWLSQTQSNMHSTTVRSVQALLRLAGW</sequence>
<dbReference type="RefSeq" id="WP_098076225.1">
    <property type="nucleotide sequence ID" value="NZ_PDEQ01000006.1"/>
</dbReference>
<accession>A0A2A8CVV5</accession>
<keyword evidence="2" id="KW-1185">Reference proteome</keyword>
<dbReference type="InterPro" id="IPR029044">
    <property type="entry name" value="Nucleotide-diphossugar_trans"/>
</dbReference>
<dbReference type="Gene3D" id="3.90.550.10">
    <property type="entry name" value="Spore Coat Polysaccharide Biosynthesis Protein SpsA, Chain A"/>
    <property type="match status" value="1"/>
</dbReference>
<organism evidence="1 2">
    <name type="scientific">Longibacter salinarum</name>
    <dbReference type="NCBI Taxonomy" id="1850348"/>
    <lineage>
        <taxon>Bacteria</taxon>
        <taxon>Pseudomonadati</taxon>
        <taxon>Rhodothermota</taxon>
        <taxon>Rhodothermia</taxon>
        <taxon>Rhodothermales</taxon>
        <taxon>Salisaetaceae</taxon>
        <taxon>Longibacter</taxon>
    </lineage>
</organism>
<dbReference type="Proteomes" id="UP000220102">
    <property type="component" value="Unassembled WGS sequence"/>
</dbReference>
<gene>
    <name evidence="1" type="ORF">CRI94_12515</name>
</gene>
<dbReference type="OrthoDB" id="9815923at2"/>
<dbReference type="Pfam" id="PF13704">
    <property type="entry name" value="Glyco_tranf_2_4"/>
    <property type="match status" value="1"/>
</dbReference>
<dbReference type="AlphaFoldDB" id="A0A2A8CVV5"/>
<evidence type="ECO:0000313" key="1">
    <source>
        <dbReference type="EMBL" id="PEN12822.1"/>
    </source>
</evidence>
<reference evidence="1 2" key="1">
    <citation type="submission" date="2017-10" db="EMBL/GenBank/DDBJ databases">
        <title>Draft genome of Longibacter Salinarum.</title>
        <authorList>
            <person name="Goh K.M."/>
            <person name="Shamsir M.S."/>
            <person name="Lim S.W."/>
        </authorList>
    </citation>
    <scope>NUCLEOTIDE SEQUENCE [LARGE SCALE GENOMIC DNA]</scope>
    <source>
        <strain evidence="1 2">KCTC 52045</strain>
    </source>
</reference>
<name>A0A2A8CVV5_9BACT</name>